<dbReference type="OrthoDB" id="6540514at2"/>
<dbReference type="RefSeq" id="WP_128599615.1">
    <property type="nucleotide sequence ID" value="NZ_MLFS01000004.1"/>
</dbReference>
<evidence type="ECO:0000313" key="1">
    <source>
        <dbReference type="EMBL" id="ORM74802.1"/>
    </source>
</evidence>
<dbReference type="STRING" id="1076551.HA48_02395"/>
<accession>A0A1X1DDN6</accession>
<gene>
    <name evidence="1" type="ORF">HA48_02395</name>
</gene>
<evidence type="ECO:0008006" key="3">
    <source>
        <dbReference type="Google" id="ProtNLM"/>
    </source>
</evidence>
<dbReference type="Gene3D" id="3.60.20.10">
    <property type="entry name" value="Glutamine Phosphoribosylpyrophosphate, subunit 1, domain 1"/>
    <property type="match status" value="1"/>
</dbReference>
<reference evidence="1 2" key="1">
    <citation type="journal article" date="2017" name="Antonie Van Leeuwenhoek">
        <title>Phylogenomic resolution of the bacterial genus Pantoea and its relationship with Erwinia and Tatumella.</title>
        <authorList>
            <person name="Palmer M."/>
            <person name="Steenkamp E.T."/>
            <person name="Coetzee M.P."/>
            <person name="Chan W.Y."/>
            <person name="van Zyl E."/>
            <person name="De Maayer P."/>
            <person name="Coutinho T.A."/>
            <person name="Blom J."/>
            <person name="Smits T.H."/>
            <person name="Duffy B."/>
            <person name="Venter S.N."/>
        </authorList>
    </citation>
    <scope>NUCLEOTIDE SEQUENCE [LARGE SCALE GENOMIC DNA]</scope>
    <source>
        <strain evidence="1 2">LMG 26277</strain>
    </source>
</reference>
<dbReference type="InterPro" id="IPR029055">
    <property type="entry name" value="Ntn_hydrolases_N"/>
</dbReference>
<evidence type="ECO:0000313" key="2">
    <source>
        <dbReference type="Proteomes" id="UP000193104"/>
    </source>
</evidence>
<keyword evidence="2" id="KW-1185">Reference proteome</keyword>
<dbReference type="EMBL" id="MLFS01000004">
    <property type="protein sequence ID" value="ORM74802.1"/>
    <property type="molecule type" value="Genomic_DNA"/>
</dbReference>
<protein>
    <recommendedName>
        <fullName evidence="3">Glutamine amidotransferase type-2 domain-containing protein</fullName>
    </recommendedName>
</protein>
<comment type="caution">
    <text evidence="1">The sequence shown here is derived from an EMBL/GenBank/DDBJ whole genome shotgun (WGS) entry which is preliminary data.</text>
</comment>
<proteinExistence type="predicted"/>
<name>A0A1X1DDN6_9GAMM</name>
<dbReference type="SUPFAM" id="SSF56235">
    <property type="entry name" value="N-terminal nucleophile aminohydrolases (Ntn hydrolases)"/>
    <property type="match status" value="1"/>
</dbReference>
<dbReference type="Proteomes" id="UP000193104">
    <property type="component" value="Unassembled WGS sequence"/>
</dbReference>
<dbReference type="AlphaFoldDB" id="A0A1X1DDN6"/>
<sequence>MCRMILAHGQFDALAVLEAARAMSCGETACHDGPIKQHPNGWGCLWLEQGHIRTLHGTGTFAEALPGIEVDRLRHSRFLAVHVRHATLSKNHGIEFSHPLWRTSGATQWYMMHNGFLPTVYAQLGMAESRFDSAEYLEYIVDRVTPADFTRDYLRGKMAQVAPGGSAANAIFVTRERAWAWQWHPDDTPYPDYFTLHRCQQSNSTFISSEPVLTLGAASQWHRMSNHELHEIPFGE</sequence>
<organism evidence="1 2">
    <name type="scientific">Pantoea wallisii</name>
    <dbReference type="NCBI Taxonomy" id="1076551"/>
    <lineage>
        <taxon>Bacteria</taxon>
        <taxon>Pseudomonadati</taxon>
        <taxon>Pseudomonadota</taxon>
        <taxon>Gammaproteobacteria</taxon>
        <taxon>Enterobacterales</taxon>
        <taxon>Erwiniaceae</taxon>
        <taxon>Pantoea</taxon>
    </lineage>
</organism>